<keyword evidence="6" id="KW-1185">Reference proteome</keyword>
<accession>A0ABQ4DG74</accession>
<protein>
    <submittedName>
        <fullName evidence="5">Acyl-CoA thioesterase II</fullName>
    </submittedName>
</protein>
<dbReference type="Pfam" id="PF02551">
    <property type="entry name" value="Acyl_CoA_thio"/>
    <property type="match status" value="1"/>
</dbReference>
<dbReference type="CDD" id="cd03444">
    <property type="entry name" value="Thioesterase_II_repeat1"/>
    <property type="match status" value="1"/>
</dbReference>
<dbReference type="InterPro" id="IPR029069">
    <property type="entry name" value="HotDog_dom_sf"/>
</dbReference>
<keyword evidence="2" id="KW-0378">Hydrolase</keyword>
<name>A0ABQ4DG74_9CELL</name>
<sequence length="292" mass="31721">MTLPAASHDPVRAVLRALDLTPDPQQPDTFEGLSLPQPQGRVFGGQVLAQALLAAGRTVPDGRLPHSLHGYFLRPGDDAAPIGFAVERLRDGRSFSARRTHAQQGGSPILSMIASFQEQQPGIEYAEDAPEVPDPEDVGSALDALGDVDHPMARFWAQESAFDLRHVDGPIYLRADAESPLGRQCVWARARGPVPDDQLLHRALLAYACDQIMLEPVLRRAGRPWATPGLSMASLDHAMWWHRDVRVDEWLLFSQSTPSAQGGRGLGAARVFDRAGALVASIAQEGMVRVPD</sequence>
<dbReference type="EMBL" id="BONP01000001">
    <property type="protein sequence ID" value="GIG38329.1"/>
    <property type="molecule type" value="Genomic_DNA"/>
</dbReference>
<dbReference type="PANTHER" id="PTHR11066:SF34">
    <property type="entry name" value="ACYL-COENZYME A THIOESTERASE 8"/>
    <property type="match status" value="1"/>
</dbReference>
<dbReference type="InterPro" id="IPR003703">
    <property type="entry name" value="Acyl_CoA_thio"/>
</dbReference>
<dbReference type="InterPro" id="IPR049449">
    <property type="entry name" value="TesB_ACOT8-like_N"/>
</dbReference>
<comment type="caution">
    <text evidence="5">The sequence shown here is derived from an EMBL/GenBank/DDBJ whole genome shotgun (WGS) entry which is preliminary data.</text>
</comment>
<organism evidence="5 6">
    <name type="scientific">Cellulomonas phragmiteti</name>
    <dbReference type="NCBI Taxonomy" id="478780"/>
    <lineage>
        <taxon>Bacteria</taxon>
        <taxon>Bacillati</taxon>
        <taxon>Actinomycetota</taxon>
        <taxon>Actinomycetes</taxon>
        <taxon>Micrococcales</taxon>
        <taxon>Cellulomonadaceae</taxon>
        <taxon>Cellulomonas</taxon>
    </lineage>
</organism>
<gene>
    <name evidence="5" type="ORF">Cph01nite_00910</name>
</gene>
<proteinExistence type="inferred from homology"/>
<dbReference type="Pfam" id="PF13622">
    <property type="entry name" value="4HBT_3"/>
    <property type="match status" value="1"/>
</dbReference>
<evidence type="ECO:0000256" key="2">
    <source>
        <dbReference type="ARBA" id="ARBA00022801"/>
    </source>
</evidence>
<evidence type="ECO:0000313" key="6">
    <source>
        <dbReference type="Proteomes" id="UP000614741"/>
    </source>
</evidence>
<evidence type="ECO:0000313" key="5">
    <source>
        <dbReference type="EMBL" id="GIG38329.1"/>
    </source>
</evidence>
<feature type="domain" description="Acyl-CoA thioesterase 2 C-terminal" evidence="3">
    <location>
        <begin position="183"/>
        <end position="287"/>
    </location>
</feature>
<comment type="similarity">
    <text evidence="1">Belongs to the C/M/P thioester hydrolase family.</text>
</comment>
<evidence type="ECO:0000259" key="4">
    <source>
        <dbReference type="Pfam" id="PF13622"/>
    </source>
</evidence>
<feature type="domain" description="Acyl-CoA thioesterase-like N-terminal HotDog" evidence="4">
    <location>
        <begin position="38"/>
        <end position="117"/>
    </location>
</feature>
<evidence type="ECO:0000256" key="1">
    <source>
        <dbReference type="ARBA" id="ARBA00006538"/>
    </source>
</evidence>
<dbReference type="PANTHER" id="PTHR11066">
    <property type="entry name" value="ACYL-COA THIOESTERASE"/>
    <property type="match status" value="1"/>
</dbReference>
<dbReference type="InterPro" id="IPR042171">
    <property type="entry name" value="Acyl-CoA_hotdog"/>
</dbReference>
<dbReference type="Gene3D" id="2.40.160.210">
    <property type="entry name" value="Acyl-CoA thioesterase, double hotdog domain"/>
    <property type="match status" value="1"/>
</dbReference>
<dbReference type="Proteomes" id="UP000614741">
    <property type="component" value="Unassembled WGS sequence"/>
</dbReference>
<reference evidence="5 6" key="1">
    <citation type="submission" date="2021-01" db="EMBL/GenBank/DDBJ databases">
        <title>Whole genome shotgun sequence of Cellulomonas phragmiteti NBRC 110785.</title>
        <authorList>
            <person name="Komaki H."/>
            <person name="Tamura T."/>
        </authorList>
    </citation>
    <scope>NUCLEOTIDE SEQUENCE [LARGE SCALE GENOMIC DNA]</scope>
    <source>
        <strain evidence="5 6">NBRC 110785</strain>
    </source>
</reference>
<dbReference type="RefSeq" id="WP_203670397.1">
    <property type="nucleotide sequence ID" value="NZ_BONP01000001.1"/>
</dbReference>
<evidence type="ECO:0000259" key="3">
    <source>
        <dbReference type="Pfam" id="PF02551"/>
    </source>
</evidence>
<dbReference type="InterPro" id="IPR025652">
    <property type="entry name" value="TesB_C"/>
</dbReference>
<dbReference type="CDD" id="cd03445">
    <property type="entry name" value="Thioesterase_II_repeat2"/>
    <property type="match status" value="1"/>
</dbReference>
<dbReference type="SUPFAM" id="SSF54637">
    <property type="entry name" value="Thioesterase/thiol ester dehydrase-isomerase"/>
    <property type="match status" value="2"/>
</dbReference>